<evidence type="ECO:0000256" key="4">
    <source>
        <dbReference type="ARBA" id="ARBA00021420"/>
    </source>
</evidence>
<keyword evidence="7" id="KW-0547">Nucleotide-binding</keyword>
<dbReference type="EC" id="4.6.1.1" evidence="3"/>
<dbReference type="Proteomes" id="UP000244223">
    <property type="component" value="Unassembled WGS sequence"/>
</dbReference>
<dbReference type="FunFam" id="3.30.70.1230:FF:000033">
    <property type="entry name" value="Adenylate cyclase"/>
    <property type="match status" value="1"/>
</dbReference>
<evidence type="ECO:0000256" key="14">
    <source>
        <dbReference type="ARBA" id="ARBA00032597"/>
    </source>
</evidence>
<comment type="caution">
    <text evidence="20">The sequence shown here is derived from an EMBL/GenBank/DDBJ whole genome shotgun (WGS) entry which is preliminary data.</text>
</comment>
<feature type="transmembrane region" description="Helical" evidence="18">
    <location>
        <begin position="186"/>
        <end position="206"/>
    </location>
</feature>
<reference evidence="20 21" key="1">
    <citation type="submission" date="2018-04" db="EMBL/GenBank/DDBJ databases">
        <title>Genomic Encyclopedia of Archaeal and Bacterial Type Strains, Phase II (KMG-II): from individual species to whole genera.</title>
        <authorList>
            <person name="Goeker M."/>
        </authorList>
    </citation>
    <scope>NUCLEOTIDE SEQUENCE [LARGE SCALE GENOMIC DNA]</scope>
    <source>
        <strain evidence="20 21">DSM 5822</strain>
    </source>
</reference>
<keyword evidence="9" id="KW-0460">Magnesium</keyword>
<dbReference type="InterPro" id="IPR029787">
    <property type="entry name" value="Nucleotide_cyclase"/>
</dbReference>
<evidence type="ECO:0000256" key="13">
    <source>
        <dbReference type="ARBA" id="ARBA00023239"/>
    </source>
</evidence>
<evidence type="ECO:0000256" key="7">
    <source>
        <dbReference type="ARBA" id="ARBA00022741"/>
    </source>
</evidence>
<proteinExistence type="inferred from homology"/>
<dbReference type="GO" id="GO:0006171">
    <property type="term" value="P:cAMP biosynthetic process"/>
    <property type="evidence" value="ECO:0007669"/>
    <property type="project" value="UniProtKB-KW"/>
</dbReference>
<evidence type="ECO:0000256" key="2">
    <source>
        <dbReference type="ARBA" id="ARBA00004370"/>
    </source>
</evidence>
<comment type="similarity">
    <text evidence="17">Belongs to the adenylyl cyclase class-4/guanylyl cyclase family.</text>
</comment>
<evidence type="ECO:0000313" key="20">
    <source>
        <dbReference type="EMBL" id="PTQ90182.1"/>
    </source>
</evidence>
<evidence type="ECO:0000256" key="16">
    <source>
        <dbReference type="ARBA" id="ARBA00064436"/>
    </source>
</evidence>
<feature type="transmembrane region" description="Helical" evidence="18">
    <location>
        <begin position="50"/>
        <end position="69"/>
    </location>
</feature>
<evidence type="ECO:0000313" key="21">
    <source>
        <dbReference type="Proteomes" id="UP000244223"/>
    </source>
</evidence>
<comment type="catalytic activity">
    <reaction evidence="1">
        <text>ATP = 3',5'-cyclic AMP + diphosphate</text>
        <dbReference type="Rhea" id="RHEA:15389"/>
        <dbReference type="ChEBI" id="CHEBI:30616"/>
        <dbReference type="ChEBI" id="CHEBI:33019"/>
        <dbReference type="ChEBI" id="CHEBI:58165"/>
        <dbReference type="EC" id="4.6.1.1"/>
    </reaction>
</comment>
<dbReference type="InterPro" id="IPR001054">
    <property type="entry name" value="A/G_cyclase"/>
</dbReference>
<dbReference type="Pfam" id="PF00211">
    <property type="entry name" value="Guanylate_cyc"/>
    <property type="match status" value="1"/>
</dbReference>
<accession>A0A2T5J1B8</accession>
<evidence type="ECO:0000256" key="18">
    <source>
        <dbReference type="SAM" id="Phobius"/>
    </source>
</evidence>
<dbReference type="InterPro" id="IPR036259">
    <property type="entry name" value="MFS_trans_sf"/>
</dbReference>
<name>A0A2T5J1B8_9GAMM</name>
<feature type="domain" description="Guanylate cyclase" evidence="19">
    <location>
        <begin position="255"/>
        <end position="382"/>
    </location>
</feature>
<dbReference type="GO" id="GO:0005886">
    <property type="term" value="C:plasma membrane"/>
    <property type="evidence" value="ECO:0007669"/>
    <property type="project" value="UniProtKB-ARBA"/>
</dbReference>
<dbReference type="SMART" id="SM00044">
    <property type="entry name" value="CYCc"/>
    <property type="match status" value="1"/>
</dbReference>
<dbReference type="AlphaFoldDB" id="A0A2T5J1B8"/>
<keyword evidence="6" id="KW-0479">Metal-binding</keyword>
<evidence type="ECO:0000256" key="6">
    <source>
        <dbReference type="ARBA" id="ARBA00022723"/>
    </source>
</evidence>
<comment type="subcellular location">
    <subcellularLocation>
        <location evidence="2">Membrane</location>
    </subcellularLocation>
</comment>
<evidence type="ECO:0000256" key="5">
    <source>
        <dbReference type="ARBA" id="ARBA00022692"/>
    </source>
</evidence>
<feature type="transmembrane region" description="Helical" evidence="18">
    <location>
        <begin position="152"/>
        <end position="174"/>
    </location>
</feature>
<keyword evidence="8" id="KW-0067">ATP-binding</keyword>
<dbReference type="GO" id="GO:0035556">
    <property type="term" value="P:intracellular signal transduction"/>
    <property type="evidence" value="ECO:0007669"/>
    <property type="project" value="InterPro"/>
</dbReference>
<dbReference type="PROSITE" id="PS00452">
    <property type="entry name" value="GUANYLATE_CYCLASE_1"/>
    <property type="match status" value="1"/>
</dbReference>
<dbReference type="CDD" id="cd07302">
    <property type="entry name" value="CHD"/>
    <property type="match status" value="1"/>
</dbReference>
<evidence type="ECO:0000256" key="8">
    <source>
        <dbReference type="ARBA" id="ARBA00022840"/>
    </source>
</evidence>
<dbReference type="Gene3D" id="3.30.70.1230">
    <property type="entry name" value="Nucleotide cyclase"/>
    <property type="match status" value="1"/>
</dbReference>
<gene>
    <name evidence="20" type="ORF">C8N29_104227</name>
</gene>
<evidence type="ECO:0000256" key="1">
    <source>
        <dbReference type="ARBA" id="ARBA00001593"/>
    </source>
</evidence>
<dbReference type="PANTHER" id="PTHR11920:SF335">
    <property type="entry name" value="GUANYLATE CYCLASE"/>
    <property type="match status" value="1"/>
</dbReference>
<sequence length="428" mass="48006">MSELSQHDEKDCQMRQYIRRPDKQFWLDLLSPPPLPTQADHTRRTRITRYSLGAAFALTTFYFLLSFFLGFTQGLSVILLNAVTMACYGMGMWAASLHAERLARLWLMVTVNTHLAVLIFLTGSALGVSIFGVTNTVLASVIFDPPEKKSRLFFMGFPILCLILGACVFTQAYVDLSAVQPMLISLMRTVNMVLATLSVLLILNVFDREVLKAEQYLVQERERSDRLLHAVLPPKIANELRQNDRMIADRHPEVSVLFADIAGFTPWASKQDPEVVVSLLEKIFSRFDAIVARLGAEKIKTIGDAYMVVSGAPDPRHDHTHIIARLALALLDEIKLIRQETGIDLDVRIGVHTGSVIAGVIGAMRFSYDIWGDTVNTASRMESHGQAGRIQISQETRIRLAEDFKTEYRGVIDVKGKGEMATWWLLAQ</sequence>
<dbReference type="InterPro" id="IPR050401">
    <property type="entry name" value="Cyclic_nucleotide_synthase"/>
</dbReference>
<protein>
    <recommendedName>
        <fullName evidence="4">Adenylate cyclase</fullName>
        <ecNumber evidence="3">4.6.1.1</ecNumber>
    </recommendedName>
    <alternativeName>
        <fullName evidence="14">ATP pyrophosphate-lyase</fullName>
    </alternativeName>
    <alternativeName>
        <fullName evidence="15">Adenylyl cyclase</fullName>
    </alternativeName>
</protein>
<dbReference type="SUPFAM" id="SSF55073">
    <property type="entry name" value="Nucleotide cyclase"/>
    <property type="match status" value="1"/>
</dbReference>
<dbReference type="GO" id="GO:0005524">
    <property type="term" value="F:ATP binding"/>
    <property type="evidence" value="ECO:0007669"/>
    <property type="project" value="UniProtKB-KW"/>
</dbReference>
<evidence type="ECO:0000256" key="11">
    <source>
        <dbReference type="ARBA" id="ARBA00022998"/>
    </source>
</evidence>
<evidence type="ECO:0000256" key="12">
    <source>
        <dbReference type="ARBA" id="ARBA00023136"/>
    </source>
</evidence>
<comment type="subunit">
    <text evidence="16">Homodimer. Can also exist as monomer.</text>
</comment>
<keyword evidence="12 18" id="KW-0472">Membrane</keyword>
<feature type="transmembrane region" description="Helical" evidence="18">
    <location>
        <begin position="105"/>
        <end position="132"/>
    </location>
</feature>
<dbReference type="GO" id="GO:0046872">
    <property type="term" value="F:metal ion binding"/>
    <property type="evidence" value="ECO:0007669"/>
    <property type="project" value="UniProtKB-KW"/>
</dbReference>
<keyword evidence="11" id="KW-0115">cAMP biosynthesis</keyword>
<dbReference type="InterPro" id="IPR018297">
    <property type="entry name" value="A/G_cyclase_CS"/>
</dbReference>
<evidence type="ECO:0000256" key="3">
    <source>
        <dbReference type="ARBA" id="ARBA00012201"/>
    </source>
</evidence>
<keyword evidence="10 18" id="KW-1133">Transmembrane helix</keyword>
<dbReference type="SUPFAM" id="SSF103473">
    <property type="entry name" value="MFS general substrate transporter"/>
    <property type="match status" value="1"/>
</dbReference>
<evidence type="ECO:0000256" key="9">
    <source>
        <dbReference type="ARBA" id="ARBA00022842"/>
    </source>
</evidence>
<keyword evidence="21" id="KW-1185">Reference proteome</keyword>
<dbReference type="GO" id="GO:0004016">
    <property type="term" value="F:adenylate cyclase activity"/>
    <property type="evidence" value="ECO:0007669"/>
    <property type="project" value="UniProtKB-EC"/>
</dbReference>
<dbReference type="PANTHER" id="PTHR11920">
    <property type="entry name" value="GUANYLYL CYCLASE"/>
    <property type="match status" value="1"/>
</dbReference>
<organism evidence="20 21">
    <name type="scientific">Agitococcus lubricus</name>
    <dbReference type="NCBI Taxonomy" id="1077255"/>
    <lineage>
        <taxon>Bacteria</taxon>
        <taxon>Pseudomonadati</taxon>
        <taxon>Pseudomonadota</taxon>
        <taxon>Gammaproteobacteria</taxon>
        <taxon>Moraxellales</taxon>
        <taxon>Moraxellaceae</taxon>
        <taxon>Agitococcus</taxon>
    </lineage>
</organism>
<evidence type="ECO:0000259" key="19">
    <source>
        <dbReference type="PROSITE" id="PS50125"/>
    </source>
</evidence>
<dbReference type="PROSITE" id="PS50125">
    <property type="entry name" value="GUANYLATE_CYCLASE_2"/>
    <property type="match status" value="1"/>
</dbReference>
<feature type="transmembrane region" description="Helical" evidence="18">
    <location>
        <begin position="75"/>
        <end position="93"/>
    </location>
</feature>
<keyword evidence="5 18" id="KW-0812">Transmembrane</keyword>
<keyword evidence="13 17" id="KW-0456">Lyase</keyword>
<evidence type="ECO:0000256" key="10">
    <source>
        <dbReference type="ARBA" id="ARBA00022989"/>
    </source>
</evidence>
<dbReference type="EMBL" id="QAON01000004">
    <property type="protein sequence ID" value="PTQ90182.1"/>
    <property type="molecule type" value="Genomic_DNA"/>
</dbReference>
<evidence type="ECO:0000256" key="15">
    <source>
        <dbReference type="ARBA" id="ARBA00032637"/>
    </source>
</evidence>
<evidence type="ECO:0000256" key="17">
    <source>
        <dbReference type="RuleBase" id="RU000405"/>
    </source>
</evidence>